<name>A0A7G9B625_9FIRM</name>
<gene>
    <name evidence="1" type="ORF">H8790_02910</name>
</gene>
<dbReference type="AlphaFoldDB" id="A0A7G9B625"/>
<evidence type="ECO:0000313" key="1">
    <source>
        <dbReference type="EMBL" id="QNL45006.1"/>
    </source>
</evidence>
<keyword evidence="2" id="KW-1185">Reference proteome</keyword>
<dbReference type="InterPro" id="IPR023393">
    <property type="entry name" value="START-like_dom_sf"/>
</dbReference>
<evidence type="ECO:0000313" key="2">
    <source>
        <dbReference type="Proteomes" id="UP000515960"/>
    </source>
</evidence>
<dbReference type="InterPro" id="IPR019587">
    <property type="entry name" value="Polyketide_cyclase/dehydratase"/>
</dbReference>
<protein>
    <submittedName>
        <fullName evidence="1">SRPBCC family protein</fullName>
    </submittedName>
</protein>
<dbReference type="Proteomes" id="UP000515960">
    <property type="component" value="Chromosome"/>
</dbReference>
<dbReference type="RefSeq" id="WP_187333525.1">
    <property type="nucleotide sequence ID" value="NZ_CP060490.1"/>
</dbReference>
<dbReference type="Gene3D" id="3.30.530.20">
    <property type="match status" value="1"/>
</dbReference>
<dbReference type="CDD" id="cd07812">
    <property type="entry name" value="SRPBCC"/>
    <property type="match status" value="1"/>
</dbReference>
<proteinExistence type="predicted"/>
<organism evidence="1 2">
    <name type="scientific">Oscillibacter hominis</name>
    <dbReference type="NCBI Taxonomy" id="2763056"/>
    <lineage>
        <taxon>Bacteria</taxon>
        <taxon>Bacillati</taxon>
        <taxon>Bacillota</taxon>
        <taxon>Clostridia</taxon>
        <taxon>Eubacteriales</taxon>
        <taxon>Oscillospiraceae</taxon>
        <taxon>Oscillibacter</taxon>
    </lineage>
</organism>
<accession>A0A7G9B625</accession>
<dbReference type="Pfam" id="PF10604">
    <property type="entry name" value="Polyketide_cyc2"/>
    <property type="match status" value="1"/>
</dbReference>
<dbReference type="KEGG" id="ohi:H8790_02910"/>
<sequence length="129" mass="14721">MAVIHDTLRAAPEQVWALVTDLGRWDWRSDLSRIEPTEGGFIEYTKGGYPTAFTITEFDPPRRYAFSMENGNLTGRWAGRFSPHPSGGTSVEFTEEIFPKKALMKLAAGFYLKRQQKQYLMDLKRALGE</sequence>
<dbReference type="EMBL" id="CP060490">
    <property type="protein sequence ID" value="QNL45006.1"/>
    <property type="molecule type" value="Genomic_DNA"/>
</dbReference>
<dbReference type="SUPFAM" id="SSF55961">
    <property type="entry name" value="Bet v1-like"/>
    <property type="match status" value="1"/>
</dbReference>
<reference evidence="1 2" key="1">
    <citation type="submission" date="2020-08" db="EMBL/GenBank/DDBJ databases">
        <authorList>
            <person name="Liu C."/>
            <person name="Sun Q."/>
        </authorList>
    </citation>
    <scope>NUCLEOTIDE SEQUENCE [LARGE SCALE GENOMIC DNA]</scope>
    <source>
        <strain evidence="1 2">NSJ-62</strain>
    </source>
</reference>